<evidence type="ECO:0000313" key="3">
    <source>
        <dbReference type="EMBL" id="KJL35306.1"/>
    </source>
</evidence>
<evidence type="ECO:0000313" key="4">
    <source>
        <dbReference type="Proteomes" id="UP000033451"/>
    </source>
</evidence>
<keyword evidence="4" id="KW-1185">Reference proteome</keyword>
<dbReference type="EMBL" id="JYIY01000079">
    <property type="protein sequence ID" value="KJL35306.1"/>
    <property type="molecule type" value="Genomic_DNA"/>
</dbReference>
<dbReference type="Pfam" id="PF13443">
    <property type="entry name" value="HTH_26"/>
    <property type="match status" value="1"/>
</dbReference>
<dbReference type="PATRIC" id="fig|400772.4.peg.2539"/>
<accession>A0A0F0LV47</accession>
<feature type="domain" description="HTH cro/C1-type" evidence="2">
    <location>
        <begin position="9"/>
        <end position="72"/>
    </location>
</feature>
<proteinExistence type="predicted"/>
<evidence type="ECO:0000259" key="2">
    <source>
        <dbReference type="Pfam" id="PF13443"/>
    </source>
</evidence>
<dbReference type="Gene3D" id="1.10.260.40">
    <property type="entry name" value="lambda repressor-like DNA-binding domains"/>
    <property type="match status" value="1"/>
</dbReference>
<comment type="caution">
    <text evidence="3">The sequence shown here is derived from an EMBL/GenBank/DDBJ whole genome shotgun (WGS) entry which is preliminary data.</text>
</comment>
<dbReference type="InterPro" id="IPR001387">
    <property type="entry name" value="Cro/C1-type_HTH"/>
</dbReference>
<dbReference type="GO" id="GO:0003677">
    <property type="term" value="F:DNA binding"/>
    <property type="evidence" value="ECO:0007669"/>
    <property type="project" value="InterPro"/>
</dbReference>
<dbReference type="STRING" id="400772.RR49_02528"/>
<organism evidence="3 4">
    <name type="scientific">Microbacterium ginsengisoli</name>
    <dbReference type="NCBI Taxonomy" id="400772"/>
    <lineage>
        <taxon>Bacteria</taxon>
        <taxon>Bacillati</taxon>
        <taxon>Actinomycetota</taxon>
        <taxon>Actinomycetes</taxon>
        <taxon>Micrococcales</taxon>
        <taxon>Microbacteriaceae</taxon>
        <taxon>Microbacterium</taxon>
    </lineage>
</organism>
<gene>
    <name evidence="3" type="ORF">RR49_02528</name>
</gene>
<protein>
    <recommendedName>
        <fullName evidence="2">HTH cro/C1-type domain-containing protein</fullName>
    </recommendedName>
</protein>
<dbReference type="OrthoDB" id="3626437at2"/>
<dbReference type="Proteomes" id="UP000033451">
    <property type="component" value="Unassembled WGS sequence"/>
</dbReference>
<reference evidence="3 4" key="1">
    <citation type="submission" date="2015-02" db="EMBL/GenBank/DDBJ databases">
        <title>Draft genome sequences of ten Microbacterium spp. with emphasis on heavy metal contaminated environments.</title>
        <authorList>
            <person name="Corretto E."/>
        </authorList>
    </citation>
    <scope>NUCLEOTIDE SEQUENCE [LARGE SCALE GENOMIC DNA]</scope>
    <source>
        <strain evidence="3 4">DSM 18659</strain>
    </source>
</reference>
<dbReference type="InterPro" id="IPR010982">
    <property type="entry name" value="Lambda_DNA-bd_dom_sf"/>
</dbReference>
<sequence length="116" mass="12597">MKVIGYEWRLREVMAASGIFATSKLVPLLRERGIELSASQIYRLATEKPERLNMHVLVALMDIFECSADDLVRKVDLGASAAATGTDGEDRSAGGAATLREKGLRPPRARVIPTDG</sequence>
<evidence type="ECO:0000256" key="1">
    <source>
        <dbReference type="SAM" id="MobiDB-lite"/>
    </source>
</evidence>
<dbReference type="RefSeq" id="WP_045248424.1">
    <property type="nucleotide sequence ID" value="NZ_JYIY01000079.1"/>
</dbReference>
<name>A0A0F0LV47_9MICO</name>
<dbReference type="AlphaFoldDB" id="A0A0F0LV47"/>
<feature type="region of interest" description="Disordered" evidence="1">
    <location>
        <begin position="83"/>
        <end position="116"/>
    </location>
</feature>